<evidence type="ECO:0000313" key="2">
    <source>
        <dbReference type="Proteomes" id="UP000002564"/>
    </source>
</evidence>
<dbReference type="EMBL" id="CP001050">
    <property type="protein sequence ID" value="ACF28769.1"/>
    <property type="molecule type" value="Genomic_DNA"/>
</dbReference>
<sequence length="38" mass="3930">MGKCVTGIGGAERAVLCPGFPFSREHISPPAAFALEIV</sequence>
<evidence type="ECO:0000313" key="1">
    <source>
        <dbReference type="EMBL" id="ACF28769.1"/>
    </source>
</evidence>
<accession>B4RNZ0</accession>
<dbReference type="AlphaFoldDB" id="B4RNZ0"/>
<proteinExistence type="predicted"/>
<dbReference type="Proteomes" id="UP000002564">
    <property type="component" value="Chromosome"/>
</dbReference>
<gene>
    <name evidence="1" type="ordered locus">NGK_0068</name>
</gene>
<name>B4RNZ0_NEIG2</name>
<organism evidence="1 2">
    <name type="scientific">Neisseria gonorrhoeae (strain NCCP11945)</name>
    <dbReference type="NCBI Taxonomy" id="521006"/>
    <lineage>
        <taxon>Bacteria</taxon>
        <taxon>Pseudomonadati</taxon>
        <taxon>Pseudomonadota</taxon>
        <taxon>Betaproteobacteria</taxon>
        <taxon>Neisseriales</taxon>
        <taxon>Neisseriaceae</taxon>
        <taxon>Neisseria</taxon>
    </lineage>
</organism>
<dbReference type="HOGENOM" id="CLU_3330561_0_0_4"/>
<reference evidence="1 2" key="1">
    <citation type="journal article" date="2008" name="J. Bacteriol.">
        <title>Complete genome sequence of Neisseria gonorrhoeae NCCP11945.</title>
        <authorList>
            <person name="Chung G.T."/>
            <person name="Yoo J.S."/>
            <person name="Oh H.B."/>
            <person name="Lee Y.S."/>
            <person name="Cha S.H."/>
            <person name="Kim S.J."/>
            <person name="Yoo C.K."/>
        </authorList>
    </citation>
    <scope>NUCLEOTIDE SEQUENCE [LARGE SCALE GENOMIC DNA]</scope>
    <source>
        <strain evidence="1 2">NCCP11945</strain>
    </source>
</reference>
<dbReference type="KEGG" id="ngk:NGK_0068"/>
<protein>
    <submittedName>
        <fullName evidence="1">Uncharacterized protein</fullName>
    </submittedName>
</protein>